<evidence type="ECO:0000256" key="2">
    <source>
        <dbReference type="SAM" id="Phobius"/>
    </source>
</evidence>
<feature type="region of interest" description="Disordered" evidence="1">
    <location>
        <begin position="1"/>
        <end position="50"/>
    </location>
</feature>
<feature type="transmembrane region" description="Helical" evidence="2">
    <location>
        <begin position="157"/>
        <end position="178"/>
    </location>
</feature>
<keyword evidence="4" id="KW-1185">Reference proteome</keyword>
<organism evidence="3 4">
    <name type="scientific">Kocuria dechangensis</name>
    <dbReference type="NCBI Taxonomy" id="1176249"/>
    <lineage>
        <taxon>Bacteria</taxon>
        <taxon>Bacillati</taxon>
        <taxon>Actinomycetota</taxon>
        <taxon>Actinomycetes</taxon>
        <taxon>Micrococcales</taxon>
        <taxon>Micrococcaceae</taxon>
        <taxon>Kocuria</taxon>
    </lineage>
</organism>
<keyword evidence="2" id="KW-1133">Transmembrane helix</keyword>
<sequence length="226" mass="23798">MFGGDPQPDNGGMGLTPAQKARKHGGAASAPPRATHLHDARPGQLRPEPTRSSSALVVGVAMTVAALLWLYVNAWILPRFGADAAGELALPEWMPLGFDQDHARGLSAALGEEGRAQYEGIHRTSGLLAPLLVGLAWLLFVAVNTTTRARRWLRSTVVLGFAVVSLTASTAFDAALAAPDDAAAVTTASVLAVARWVLLALLLVLTARVAVEALRRREPGEDPHRG</sequence>
<feature type="transmembrane region" description="Helical" evidence="2">
    <location>
        <begin position="184"/>
        <end position="207"/>
    </location>
</feature>
<dbReference type="Proteomes" id="UP000638848">
    <property type="component" value="Unassembled WGS sequence"/>
</dbReference>
<keyword evidence="2" id="KW-0472">Membrane</keyword>
<evidence type="ECO:0000256" key="1">
    <source>
        <dbReference type="SAM" id="MobiDB-lite"/>
    </source>
</evidence>
<dbReference type="AlphaFoldDB" id="A0A917LLK5"/>
<gene>
    <name evidence="3" type="ORF">GCM10011374_00610</name>
</gene>
<reference evidence="3" key="2">
    <citation type="submission" date="2020-09" db="EMBL/GenBank/DDBJ databases">
        <authorList>
            <person name="Sun Q."/>
            <person name="Zhou Y."/>
        </authorList>
    </citation>
    <scope>NUCLEOTIDE SEQUENCE</scope>
    <source>
        <strain evidence="3">CGMCC 1.12187</strain>
    </source>
</reference>
<reference evidence="3" key="1">
    <citation type="journal article" date="2014" name="Int. J. Syst. Evol. Microbiol.">
        <title>Complete genome sequence of Corynebacterium casei LMG S-19264T (=DSM 44701T), isolated from a smear-ripened cheese.</title>
        <authorList>
            <consortium name="US DOE Joint Genome Institute (JGI-PGF)"/>
            <person name="Walter F."/>
            <person name="Albersmeier A."/>
            <person name="Kalinowski J."/>
            <person name="Ruckert C."/>
        </authorList>
    </citation>
    <scope>NUCLEOTIDE SEQUENCE</scope>
    <source>
        <strain evidence="3">CGMCC 1.12187</strain>
    </source>
</reference>
<protein>
    <submittedName>
        <fullName evidence="3">Uncharacterized protein</fullName>
    </submittedName>
</protein>
<comment type="caution">
    <text evidence="3">The sequence shown here is derived from an EMBL/GenBank/DDBJ whole genome shotgun (WGS) entry which is preliminary data.</text>
</comment>
<keyword evidence="2" id="KW-0812">Transmembrane</keyword>
<proteinExistence type="predicted"/>
<evidence type="ECO:0000313" key="3">
    <source>
        <dbReference type="EMBL" id="GGG42119.1"/>
    </source>
</evidence>
<accession>A0A917LLK5</accession>
<evidence type="ECO:0000313" key="4">
    <source>
        <dbReference type="Proteomes" id="UP000638848"/>
    </source>
</evidence>
<name>A0A917LLK5_9MICC</name>
<dbReference type="EMBL" id="BMEQ01000001">
    <property type="protein sequence ID" value="GGG42119.1"/>
    <property type="molecule type" value="Genomic_DNA"/>
</dbReference>
<feature type="transmembrane region" description="Helical" evidence="2">
    <location>
        <begin position="127"/>
        <end position="145"/>
    </location>
</feature>
<feature type="transmembrane region" description="Helical" evidence="2">
    <location>
        <begin position="54"/>
        <end position="72"/>
    </location>
</feature>